<reference evidence="2" key="1">
    <citation type="journal article" date="2019" name="Int. J. Syst. Evol. Microbiol.">
        <title>The Global Catalogue of Microorganisms (GCM) 10K type strain sequencing project: providing services to taxonomists for standard genome sequencing and annotation.</title>
        <authorList>
            <consortium name="The Broad Institute Genomics Platform"/>
            <consortium name="The Broad Institute Genome Sequencing Center for Infectious Disease"/>
            <person name="Wu L."/>
            <person name="Ma J."/>
        </authorList>
    </citation>
    <scope>NUCLEOTIDE SEQUENCE [LARGE SCALE GENOMIC DNA]</scope>
    <source>
        <strain evidence="2">CCM 8391</strain>
    </source>
</reference>
<evidence type="ECO:0000313" key="1">
    <source>
        <dbReference type="EMBL" id="MFC5993523.1"/>
    </source>
</evidence>
<keyword evidence="2" id="KW-1185">Reference proteome</keyword>
<gene>
    <name evidence="1" type="ORF">ACFQE5_04745</name>
</gene>
<evidence type="ECO:0000313" key="2">
    <source>
        <dbReference type="Proteomes" id="UP001596302"/>
    </source>
</evidence>
<name>A0ABW1IYF8_9PSEU</name>
<dbReference type="Proteomes" id="UP001596302">
    <property type="component" value="Unassembled WGS sequence"/>
</dbReference>
<dbReference type="RefSeq" id="WP_379583169.1">
    <property type="nucleotide sequence ID" value="NZ_JBHSQW010000009.1"/>
</dbReference>
<protein>
    <submittedName>
        <fullName evidence="1">Uncharacterized protein</fullName>
    </submittedName>
</protein>
<organism evidence="1 2">
    <name type="scientific">Pseudonocardia hispaniensis</name>
    <dbReference type="NCBI Taxonomy" id="904933"/>
    <lineage>
        <taxon>Bacteria</taxon>
        <taxon>Bacillati</taxon>
        <taxon>Actinomycetota</taxon>
        <taxon>Actinomycetes</taxon>
        <taxon>Pseudonocardiales</taxon>
        <taxon>Pseudonocardiaceae</taxon>
        <taxon>Pseudonocardia</taxon>
    </lineage>
</organism>
<accession>A0ABW1IYF8</accession>
<proteinExistence type="predicted"/>
<sequence>MTTTDPAGPTLDELLAEIHRCIGRRQTLGDAQPDTAWAATYECEAAAWQTIADRHWPQTGSAVAQELLALAALRACYHAEYRAASWREIAARRASPAEGR</sequence>
<comment type="caution">
    <text evidence="1">The sequence shown here is derived from an EMBL/GenBank/DDBJ whole genome shotgun (WGS) entry which is preliminary data.</text>
</comment>
<dbReference type="EMBL" id="JBHSQW010000009">
    <property type="protein sequence ID" value="MFC5993523.1"/>
    <property type="molecule type" value="Genomic_DNA"/>
</dbReference>